<dbReference type="AlphaFoldDB" id="A0AB34QRH9"/>
<sequence length="42" mass="4991">MKKSNADGFSFVFKQKFAKIEKKGCLDESSFETRNWPYIKKQ</sequence>
<evidence type="ECO:0000313" key="1">
    <source>
        <dbReference type="EMBL" id="KIL14108.1"/>
    </source>
</evidence>
<gene>
    <name evidence="1" type="ORF">B4127_2067</name>
</gene>
<evidence type="ECO:0000313" key="2">
    <source>
        <dbReference type="Proteomes" id="UP000031978"/>
    </source>
</evidence>
<reference evidence="1 2" key="1">
    <citation type="submission" date="2014-12" db="EMBL/GenBank/DDBJ databases">
        <title>Draft Genome Sequences of Five Spore-Forming Food Isolates of Bacillus pumilus.</title>
        <authorList>
            <person name="de Jong A."/>
            <person name="van Heel A.J."/>
            <person name="Montalban-Lopez M."/>
            <person name="Krawczyk A.O."/>
            <person name="Berendsen E.M."/>
            <person name="Wells-Bennik M."/>
            <person name="Kuipers O.P."/>
        </authorList>
    </citation>
    <scope>NUCLEOTIDE SEQUENCE [LARGE SCALE GENOMIC DNA]</scope>
    <source>
        <strain evidence="1 2">B4127</strain>
    </source>
</reference>
<proteinExistence type="predicted"/>
<protein>
    <submittedName>
        <fullName evidence="1">Uncharacterized protein</fullName>
    </submittedName>
</protein>
<dbReference type="Proteomes" id="UP000031978">
    <property type="component" value="Unassembled WGS sequence"/>
</dbReference>
<accession>A0AB34QRH9</accession>
<comment type="caution">
    <text evidence="1">The sequence shown here is derived from an EMBL/GenBank/DDBJ whole genome shotgun (WGS) entry which is preliminary data.</text>
</comment>
<dbReference type="EMBL" id="JXCL01000037">
    <property type="protein sequence ID" value="KIL14108.1"/>
    <property type="molecule type" value="Genomic_DNA"/>
</dbReference>
<name>A0AB34QRH9_BACPU</name>
<organism evidence="1 2">
    <name type="scientific">Bacillus pumilus</name>
    <name type="common">Bacillus mesentericus</name>
    <dbReference type="NCBI Taxonomy" id="1408"/>
    <lineage>
        <taxon>Bacteria</taxon>
        <taxon>Bacillati</taxon>
        <taxon>Bacillota</taxon>
        <taxon>Bacilli</taxon>
        <taxon>Bacillales</taxon>
        <taxon>Bacillaceae</taxon>
        <taxon>Bacillus</taxon>
    </lineage>
</organism>